<evidence type="ECO:0000259" key="11">
    <source>
        <dbReference type="PROSITE" id="PS51695"/>
    </source>
</evidence>
<reference evidence="12 13" key="1">
    <citation type="submission" date="2015-12" db="EMBL/GenBank/DDBJ databases">
        <title>Dictyostelia acquired genes for synthesis and detection of signals that induce cell-type specialization by lateral gene transfer from prokaryotes.</title>
        <authorList>
            <person name="Gloeckner G."/>
            <person name="Schaap P."/>
        </authorList>
    </citation>
    <scope>NUCLEOTIDE SEQUENCE [LARGE SCALE GENOMIC DNA]</scope>
    <source>
        <strain evidence="12 13">TK</strain>
    </source>
</reference>
<evidence type="ECO:0000256" key="8">
    <source>
        <dbReference type="ARBA" id="ARBA00023180"/>
    </source>
</evidence>
<feature type="binding site" evidence="9">
    <location>
        <position position="647"/>
    </location>
    <ligand>
        <name>Ca(2+)</name>
        <dbReference type="ChEBI" id="CHEBI:29108"/>
    </ligand>
</feature>
<evidence type="ECO:0000256" key="5">
    <source>
        <dbReference type="ARBA" id="ARBA00022825"/>
    </source>
</evidence>
<comment type="caution">
    <text evidence="12">The sequence shown here is derived from an EMBL/GenBank/DDBJ whole genome shotgun (WGS) entry which is preliminary data.</text>
</comment>
<proteinExistence type="predicted"/>
<dbReference type="Proteomes" id="UP000076078">
    <property type="component" value="Unassembled WGS sequence"/>
</dbReference>
<name>A0A151Z2R5_TIELA</name>
<dbReference type="InParanoid" id="A0A151Z2R5"/>
<keyword evidence="8" id="KW-0325">Glycoprotein</keyword>
<dbReference type="CDD" id="cd11377">
    <property type="entry name" value="Pro-peptidase_S53"/>
    <property type="match status" value="1"/>
</dbReference>
<evidence type="ECO:0000256" key="10">
    <source>
        <dbReference type="SAM" id="SignalP"/>
    </source>
</evidence>
<keyword evidence="1 9" id="KW-0645">Protease</keyword>
<dbReference type="AlphaFoldDB" id="A0A151Z2R5"/>
<keyword evidence="13" id="KW-1185">Reference proteome</keyword>
<dbReference type="FunFam" id="3.40.50.200:FF:000047">
    <property type="entry name" value="Dipeptidyl aminopeptidase"/>
    <property type="match status" value="1"/>
</dbReference>
<dbReference type="SMART" id="SM00944">
    <property type="entry name" value="Pro-kuma_activ"/>
    <property type="match status" value="1"/>
</dbReference>
<dbReference type="OMA" id="KRQCLEY"/>
<feature type="binding site" evidence="9">
    <location>
        <position position="677"/>
    </location>
    <ligand>
        <name>Ca(2+)</name>
        <dbReference type="ChEBI" id="CHEBI:29108"/>
    </ligand>
</feature>
<evidence type="ECO:0000256" key="9">
    <source>
        <dbReference type="PROSITE-ProRule" id="PRU01032"/>
    </source>
</evidence>
<protein>
    <submittedName>
        <fullName evidence="12">Peptidase C53 family protein</fullName>
    </submittedName>
</protein>
<dbReference type="GO" id="GO:0046872">
    <property type="term" value="F:metal ion binding"/>
    <property type="evidence" value="ECO:0007669"/>
    <property type="project" value="UniProtKB-UniRule"/>
</dbReference>
<feature type="signal peptide" evidence="10">
    <location>
        <begin position="1"/>
        <end position="22"/>
    </location>
</feature>
<dbReference type="PROSITE" id="PS00138">
    <property type="entry name" value="SUBTILASE_SER"/>
    <property type="match status" value="1"/>
</dbReference>
<evidence type="ECO:0000256" key="4">
    <source>
        <dbReference type="ARBA" id="ARBA00022801"/>
    </source>
</evidence>
<evidence type="ECO:0000313" key="12">
    <source>
        <dbReference type="EMBL" id="KYQ88241.1"/>
    </source>
</evidence>
<gene>
    <name evidence="12" type="ORF">DLAC_10926</name>
</gene>
<dbReference type="OrthoDB" id="2919105at2759"/>
<feature type="binding site" evidence="9">
    <location>
        <position position="646"/>
    </location>
    <ligand>
        <name>Ca(2+)</name>
        <dbReference type="ChEBI" id="CHEBI:29108"/>
    </ligand>
</feature>
<feature type="active site" description="Charge relay system" evidence="9">
    <location>
        <position position="601"/>
    </location>
</feature>
<evidence type="ECO:0000256" key="2">
    <source>
        <dbReference type="ARBA" id="ARBA00022723"/>
    </source>
</evidence>
<evidence type="ECO:0000256" key="3">
    <source>
        <dbReference type="ARBA" id="ARBA00022729"/>
    </source>
</evidence>
<keyword evidence="7" id="KW-0865">Zymogen</keyword>
<dbReference type="STRING" id="361077.A0A151Z2R5"/>
<evidence type="ECO:0000256" key="1">
    <source>
        <dbReference type="ARBA" id="ARBA00022670"/>
    </source>
</evidence>
<dbReference type="GO" id="GO:0008240">
    <property type="term" value="F:tripeptidyl-peptidase activity"/>
    <property type="evidence" value="ECO:0007669"/>
    <property type="project" value="TreeGrafter"/>
</dbReference>
<feature type="chain" id="PRO_5007592795" evidence="10">
    <location>
        <begin position="23"/>
        <end position="697"/>
    </location>
</feature>
<keyword evidence="6 9" id="KW-0106">Calcium</keyword>
<comment type="cofactor">
    <cofactor evidence="9">
        <name>Ca(2+)</name>
        <dbReference type="ChEBI" id="CHEBI:29108"/>
    </cofactor>
    <text evidence="9">Binds 1 Ca(2+) ion per subunit.</text>
</comment>
<dbReference type="InterPro" id="IPR023828">
    <property type="entry name" value="Peptidase_S8_Ser-AS"/>
</dbReference>
<accession>A0A151Z2R5</accession>
<dbReference type="SUPFAM" id="SSF54897">
    <property type="entry name" value="Protease propeptides/inhibitors"/>
    <property type="match status" value="1"/>
</dbReference>
<evidence type="ECO:0000313" key="13">
    <source>
        <dbReference type="Proteomes" id="UP000076078"/>
    </source>
</evidence>
<dbReference type="InterPro" id="IPR050819">
    <property type="entry name" value="Tripeptidyl-peptidase_I"/>
</dbReference>
<dbReference type="InterPro" id="IPR036852">
    <property type="entry name" value="Peptidase_S8/S53_dom_sf"/>
</dbReference>
<keyword evidence="3 10" id="KW-0732">Signal</keyword>
<dbReference type="GO" id="GO:0006508">
    <property type="term" value="P:proteolysis"/>
    <property type="evidence" value="ECO:0007669"/>
    <property type="project" value="UniProtKB-KW"/>
</dbReference>
<keyword evidence="4 9" id="KW-0378">Hydrolase</keyword>
<organism evidence="12 13">
    <name type="scientific">Tieghemostelium lacteum</name>
    <name type="common">Slime mold</name>
    <name type="synonym">Dictyostelium lacteum</name>
    <dbReference type="NCBI Taxonomy" id="361077"/>
    <lineage>
        <taxon>Eukaryota</taxon>
        <taxon>Amoebozoa</taxon>
        <taxon>Evosea</taxon>
        <taxon>Eumycetozoa</taxon>
        <taxon>Dictyostelia</taxon>
        <taxon>Dictyosteliales</taxon>
        <taxon>Raperosteliaceae</taxon>
        <taxon>Tieghemostelium</taxon>
    </lineage>
</organism>
<sequence>MLIKNKLIVVTSLLLLISICNAKFYQELKWKQMDEKVSDHHPMFFKIYLKHQNLDKLNEKVRDVSSPKSPNYTEYLTSEEIMSIIAPAQESSDSVKKWIQSYNPITIVDEIDVLKVSMSKKNVEKMFNIKIHKFEHAIGGFVLRSLEDPAIQHKLKQHIDLITGISTFPIIKDKKVRENQDILSSSQPTTGLNILGLLGYGLTSQVSFTPSCSPNCTSMTTNPVNVYIHALNTVFPQNIQTLNIQPTCTNKSGVVNCQATFNSIPFLPSQVSIFDTITQESTDYPYAFISTPVITPQLIKDYYGVPSGYRVTTNITQCVVEFESQFMATSDLDAFFQEMGLPWDYQLSFVGPNNLTNPGVEATLDIQYIMGIAPGAPTTFWSIYSNSTFTSEGVDDILSWATAAFSSSNPPLVNSLSYGIAEQYVDQFLGNGYLQRSEIEFQKLALLGISMVVSSMDSGAAALGPQPPMSQSCAFLSGGYPSLSPYVTSVGAIYFTPLDQPICYESVTEGGIDCFSQPVGEVGVSIDYGMQWTSGGSFSNITSTAYYQVEAVERYLSNYSSVLPPAALFNKNGRAYPDVSTVGHNLYIYYNGAWMTVDGTSASAPIFAGLITILNDIRLKAGLNPLGFINPLLYQIAQDYPEAFYDVTVGDNRCGIYNMPNAPTCCPHGFQSTPGYDIPSGIGRPNMQVLMDIITKY</sequence>
<dbReference type="CDD" id="cd04056">
    <property type="entry name" value="Peptidases_S53"/>
    <property type="match status" value="1"/>
</dbReference>
<dbReference type="InterPro" id="IPR015366">
    <property type="entry name" value="S53_propep"/>
</dbReference>
<evidence type="ECO:0000256" key="7">
    <source>
        <dbReference type="ARBA" id="ARBA00023145"/>
    </source>
</evidence>
<dbReference type="PANTHER" id="PTHR14218:SF7">
    <property type="entry name" value="DIPEPTIDYL AMINOPEPTIDASE"/>
    <property type="match status" value="1"/>
</dbReference>
<feature type="active site" description="Charge relay system" evidence="9">
    <location>
        <position position="365"/>
    </location>
</feature>
<dbReference type="Pfam" id="PF09286">
    <property type="entry name" value="Pro-kuma_activ"/>
    <property type="match status" value="1"/>
</dbReference>
<feature type="domain" description="Peptidase S53" evidence="11">
    <location>
        <begin position="293"/>
        <end position="697"/>
    </location>
</feature>
<keyword evidence="5 9" id="KW-0720">Serine protease</keyword>
<dbReference type="PANTHER" id="PTHR14218">
    <property type="entry name" value="PROTEASE S8 TRIPEPTIDYL PEPTIDASE I CLN2"/>
    <property type="match status" value="1"/>
</dbReference>
<dbReference type="SUPFAM" id="SSF52743">
    <property type="entry name" value="Subtilisin-like"/>
    <property type="match status" value="1"/>
</dbReference>
<dbReference type="InterPro" id="IPR030400">
    <property type="entry name" value="Sedolisin_dom"/>
</dbReference>
<feature type="binding site" evidence="9">
    <location>
        <position position="675"/>
    </location>
    <ligand>
        <name>Ca(2+)</name>
        <dbReference type="ChEBI" id="CHEBI:29108"/>
    </ligand>
</feature>
<feature type="active site" description="Charge relay system" evidence="9">
    <location>
        <position position="361"/>
    </location>
</feature>
<dbReference type="PROSITE" id="PS51695">
    <property type="entry name" value="SEDOLISIN"/>
    <property type="match status" value="1"/>
</dbReference>
<evidence type="ECO:0000256" key="6">
    <source>
        <dbReference type="ARBA" id="ARBA00022837"/>
    </source>
</evidence>
<keyword evidence="2 9" id="KW-0479">Metal-binding</keyword>
<dbReference type="Gene3D" id="3.40.50.200">
    <property type="entry name" value="Peptidase S8/S53 domain"/>
    <property type="match status" value="1"/>
</dbReference>
<dbReference type="EMBL" id="LODT01000051">
    <property type="protein sequence ID" value="KYQ88241.1"/>
    <property type="molecule type" value="Genomic_DNA"/>
</dbReference>
<dbReference type="GO" id="GO:0004252">
    <property type="term" value="F:serine-type endopeptidase activity"/>
    <property type="evidence" value="ECO:0007669"/>
    <property type="project" value="UniProtKB-UniRule"/>
</dbReference>